<dbReference type="Gene3D" id="3.40.50.300">
    <property type="entry name" value="P-loop containing nucleotide triphosphate hydrolases"/>
    <property type="match status" value="1"/>
</dbReference>
<dbReference type="GO" id="GO:0005524">
    <property type="term" value="F:ATP binding"/>
    <property type="evidence" value="ECO:0007669"/>
    <property type="project" value="UniProtKB-KW"/>
</dbReference>
<dbReference type="Pfam" id="PF00005">
    <property type="entry name" value="ABC_tran"/>
    <property type="match status" value="1"/>
</dbReference>
<evidence type="ECO:0000313" key="7">
    <source>
        <dbReference type="EMBL" id="SUZ88186.1"/>
    </source>
</evidence>
<dbReference type="EMBL" id="UINC01001759">
    <property type="protein sequence ID" value="SUZ88186.1"/>
    <property type="molecule type" value="Genomic_DNA"/>
</dbReference>
<evidence type="ECO:0000256" key="4">
    <source>
        <dbReference type="ARBA" id="ARBA00022840"/>
    </source>
</evidence>
<dbReference type="CDD" id="cd03224">
    <property type="entry name" value="ABC_TM1139_LivF_branched"/>
    <property type="match status" value="1"/>
</dbReference>
<dbReference type="Gene3D" id="3.40.50.1820">
    <property type="entry name" value="alpha/beta hydrolase"/>
    <property type="match status" value="1"/>
</dbReference>
<dbReference type="SUPFAM" id="SSF53474">
    <property type="entry name" value="alpha/beta-Hydrolases"/>
    <property type="match status" value="1"/>
</dbReference>
<keyword evidence="3" id="KW-0547">Nucleotide-binding</keyword>
<accession>A0A381R8X7</accession>
<dbReference type="InterPro" id="IPR017871">
    <property type="entry name" value="ABC_transporter-like_CS"/>
</dbReference>
<dbReference type="InterPro" id="IPR003593">
    <property type="entry name" value="AAA+_ATPase"/>
</dbReference>
<keyword evidence="4" id="KW-0067">ATP-binding</keyword>
<keyword evidence="2" id="KW-0813">Transport</keyword>
<feature type="non-terminal residue" evidence="7">
    <location>
        <position position="1"/>
    </location>
</feature>
<evidence type="ECO:0000256" key="2">
    <source>
        <dbReference type="ARBA" id="ARBA00022448"/>
    </source>
</evidence>
<dbReference type="PRINTS" id="PR00111">
    <property type="entry name" value="ABHYDROLASE"/>
</dbReference>
<name>A0A381R8X7_9ZZZZ</name>
<dbReference type="SUPFAM" id="SSF52540">
    <property type="entry name" value="P-loop containing nucleoside triphosphate hydrolases"/>
    <property type="match status" value="1"/>
</dbReference>
<evidence type="ECO:0000256" key="3">
    <source>
        <dbReference type="ARBA" id="ARBA00022741"/>
    </source>
</evidence>
<dbReference type="PANTHER" id="PTHR43820:SF2">
    <property type="entry name" value="ABC TRANSPORTER ATP-BINDING PROTEIN"/>
    <property type="match status" value="1"/>
</dbReference>
<comment type="similarity">
    <text evidence="1">Belongs to the ABC transporter superfamily.</text>
</comment>
<evidence type="ECO:0000256" key="5">
    <source>
        <dbReference type="ARBA" id="ARBA00022970"/>
    </source>
</evidence>
<evidence type="ECO:0000256" key="1">
    <source>
        <dbReference type="ARBA" id="ARBA00005417"/>
    </source>
</evidence>
<organism evidence="7">
    <name type="scientific">marine metagenome</name>
    <dbReference type="NCBI Taxonomy" id="408172"/>
    <lineage>
        <taxon>unclassified sequences</taxon>
        <taxon>metagenomes</taxon>
        <taxon>ecological metagenomes</taxon>
    </lineage>
</organism>
<keyword evidence="5" id="KW-0029">Amino-acid transport</keyword>
<feature type="domain" description="ABC transporter" evidence="6">
    <location>
        <begin position="1"/>
        <end position="214"/>
    </location>
</feature>
<protein>
    <recommendedName>
        <fullName evidence="6">ABC transporter domain-containing protein</fullName>
    </recommendedName>
</protein>
<dbReference type="PROSITE" id="PS50893">
    <property type="entry name" value="ABC_TRANSPORTER_2"/>
    <property type="match status" value="1"/>
</dbReference>
<dbReference type="AlphaFoldDB" id="A0A381R8X7"/>
<evidence type="ECO:0000259" key="6">
    <source>
        <dbReference type="PROSITE" id="PS50893"/>
    </source>
</evidence>
<dbReference type="GO" id="GO:0015658">
    <property type="term" value="F:branched-chain amino acid transmembrane transporter activity"/>
    <property type="evidence" value="ECO:0007669"/>
    <property type="project" value="TreeGrafter"/>
</dbReference>
<dbReference type="InterPro" id="IPR029058">
    <property type="entry name" value="AB_hydrolase_fold"/>
</dbReference>
<dbReference type="GO" id="GO:0016887">
    <property type="term" value="F:ATP hydrolysis activity"/>
    <property type="evidence" value="ECO:0007669"/>
    <property type="project" value="InterPro"/>
</dbReference>
<dbReference type="InterPro" id="IPR003439">
    <property type="entry name" value="ABC_transporter-like_ATP-bd"/>
</dbReference>
<dbReference type="SMART" id="SM00382">
    <property type="entry name" value="AAA"/>
    <property type="match status" value="1"/>
</dbReference>
<proteinExistence type="inferred from homology"/>
<dbReference type="PROSITE" id="PS00211">
    <property type="entry name" value="ABC_TRANSPORTER_1"/>
    <property type="match status" value="1"/>
</dbReference>
<sequence length="626" mass="67313">VDLEAHDKPVSIVGRNGMGKTTLCQTLMGLAPPSGGSIRFQGQELIGKKSHEITKLGIGYVPQGRRVYPSLNVEEHLRVGGKVHGVSGKRDWTIERLYDFFPQLYDRRRAGGAELSGGEQQMLAIARSLLINPRLLVMDEPTEGLAPVIVDHLVQLLNDLAAEDIGLLLIEQNLRVASEVSDSLAIMVNGQIAEHSQSQKMLNDRSMQQRLLGVGGQQGAVTGATTDSNAEIFSFNFEMESLISDSASGQSSSQLRIGFVGNIVRAGVQRLPDHWIQDLTDPVGTVPQLPVAINYETREGSQVEGSVVTNQTEHKTASVVKPTAAPSIPITRWTHQNSAISIREPGAGATTFRGSEFNKRIRLDDMETINGKQLAVDKHLQSGGAPLIMIHGLGGTSNVWCPQVSVLSGKFSICVPDLDGAGRSPLNGEISIASLMADVVAMMDAFDVEKAHLAGHSMGTIVCQHLAANYPQRVMSLALMGPVPALPEAARPVVRDRAAKARSDGMRPIAEAIVEAATSSDTKTNQPAIAAFVRELLMRQDAEGYARHCEALADSQSADLAAIQCPTLLITGDQDKVAPPEVMEALRSQISGAQAHQMTGCGHWTTLERAKQVNYLMVKFYNDIGA</sequence>
<reference evidence="7" key="1">
    <citation type="submission" date="2018-05" db="EMBL/GenBank/DDBJ databases">
        <authorList>
            <person name="Lanie J.A."/>
            <person name="Ng W.-L."/>
            <person name="Kazmierczak K.M."/>
            <person name="Andrzejewski T.M."/>
            <person name="Davidsen T.M."/>
            <person name="Wayne K.J."/>
            <person name="Tettelin H."/>
            <person name="Glass J.I."/>
            <person name="Rusch D."/>
            <person name="Podicherti R."/>
            <person name="Tsui H.-C.T."/>
            <person name="Winkler M.E."/>
        </authorList>
    </citation>
    <scope>NUCLEOTIDE SEQUENCE</scope>
</reference>
<gene>
    <name evidence="7" type="ORF">METZ01_LOCUS41040</name>
</gene>
<dbReference type="GO" id="GO:0015807">
    <property type="term" value="P:L-amino acid transport"/>
    <property type="evidence" value="ECO:0007669"/>
    <property type="project" value="TreeGrafter"/>
</dbReference>
<dbReference type="Pfam" id="PF00561">
    <property type="entry name" value="Abhydrolase_1"/>
    <property type="match status" value="1"/>
</dbReference>
<dbReference type="InterPro" id="IPR000073">
    <property type="entry name" value="AB_hydrolase_1"/>
</dbReference>
<dbReference type="InterPro" id="IPR027417">
    <property type="entry name" value="P-loop_NTPase"/>
</dbReference>
<dbReference type="InterPro" id="IPR052156">
    <property type="entry name" value="BCAA_Transport_ATP-bd_LivF"/>
</dbReference>
<dbReference type="PANTHER" id="PTHR43820">
    <property type="entry name" value="HIGH-AFFINITY BRANCHED-CHAIN AMINO ACID TRANSPORT ATP-BINDING PROTEIN LIVF"/>
    <property type="match status" value="1"/>
</dbReference>